<gene>
    <name evidence="3" type="ORF">FM114_01545</name>
</gene>
<proteinExistence type="predicted"/>
<protein>
    <recommendedName>
        <fullName evidence="2">TadE-like domain-containing protein</fullName>
    </recommendedName>
</protein>
<keyword evidence="4" id="KW-1185">Reference proteome</keyword>
<dbReference type="InterPro" id="IPR012495">
    <property type="entry name" value="TadE-like_dom"/>
</dbReference>
<evidence type="ECO:0000313" key="4">
    <source>
        <dbReference type="Proteomes" id="UP000188342"/>
    </source>
</evidence>
<dbReference type="OrthoDB" id="3734475at2"/>
<organism evidence="3 4">
    <name type="scientific">Luteococcus japonicus LSP_Lj1</name>
    <dbReference type="NCBI Taxonomy" id="1255658"/>
    <lineage>
        <taxon>Bacteria</taxon>
        <taxon>Bacillati</taxon>
        <taxon>Actinomycetota</taxon>
        <taxon>Actinomycetes</taxon>
        <taxon>Propionibacteriales</taxon>
        <taxon>Propionibacteriaceae</taxon>
        <taxon>Luteococcus</taxon>
    </lineage>
</organism>
<dbReference type="Proteomes" id="UP000188342">
    <property type="component" value="Unassembled WGS sequence"/>
</dbReference>
<reference evidence="3 4" key="1">
    <citation type="submission" date="2017-02" db="EMBL/GenBank/DDBJ databases">
        <authorList>
            <person name="Peterson S.W."/>
        </authorList>
    </citation>
    <scope>NUCLEOTIDE SEQUENCE [LARGE SCALE GENOMIC DNA]</scope>
    <source>
        <strain evidence="3 4">LSP_Lj1</strain>
    </source>
</reference>
<name>A0A1R4IFV2_9ACTN</name>
<evidence type="ECO:0000256" key="1">
    <source>
        <dbReference type="SAM" id="Phobius"/>
    </source>
</evidence>
<dbReference type="AlphaFoldDB" id="A0A1R4IFV2"/>
<feature type="transmembrane region" description="Helical" evidence="1">
    <location>
        <begin position="12"/>
        <end position="29"/>
    </location>
</feature>
<keyword evidence="1" id="KW-0472">Membrane</keyword>
<sequence>MSTDERGLSESLQWAVLLPVVMLTVLGIIQSGIWLHGRSVAANAALAGAEAQALSGAGGGTGARVAREVAEHGGLREVQVQVGGGRDVSVAVTARVDTFFDLGRSRVSAHAEMPRELP</sequence>
<evidence type="ECO:0000259" key="2">
    <source>
        <dbReference type="Pfam" id="PF07811"/>
    </source>
</evidence>
<dbReference type="Pfam" id="PF07811">
    <property type="entry name" value="TadE"/>
    <property type="match status" value="1"/>
</dbReference>
<dbReference type="RefSeq" id="WP_094763445.1">
    <property type="nucleotide sequence ID" value="NZ_FUKQ01000007.1"/>
</dbReference>
<dbReference type="EMBL" id="FUKQ01000007">
    <property type="protein sequence ID" value="SJN18700.1"/>
    <property type="molecule type" value="Genomic_DNA"/>
</dbReference>
<keyword evidence="1" id="KW-1133">Transmembrane helix</keyword>
<dbReference type="STRING" id="1255658.FM114_01545"/>
<accession>A0A1R4IFV2</accession>
<feature type="domain" description="TadE-like" evidence="2">
    <location>
        <begin position="12"/>
        <end position="49"/>
    </location>
</feature>
<evidence type="ECO:0000313" key="3">
    <source>
        <dbReference type="EMBL" id="SJN18700.1"/>
    </source>
</evidence>
<keyword evidence="1" id="KW-0812">Transmembrane</keyword>